<dbReference type="InterPro" id="IPR001796">
    <property type="entry name" value="DHFR_dom"/>
</dbReference>
<keyword evidence="6" id="KW-0560">Oxidoreductase</keyword>
<dbReference type="GO" id="GO:0006730">
    <property type="term" value="P:one-carbon metabolic process"/>
    <property type="evidence" value="ECO:0007669"/>
    <property type="project" value="UniProtKB-KW"/>
</dbReference>
<comment type="similarity">
    <text evidence="7">Belongs to the dihydrofolate reductase family.</text>
</comment>
<organism evidence="8 9">
    <name type="scientific">Pseudozyma antarctica</name>
    <name type="common">Yeast</name>
    <name type="synonym">Candida antarctica</name>
    <dbReference type="NCBI Taxonomy" id="84753"/>
    <lineage>
        <taxon>Eukaryota</taxon>
        <taxon>Fungi</taxon>
        <taxon>Dikarya</taxon>
        <taxon>Basidiomycota</taxon>
        <taxon>Ustilaginomycotina</taxon>
        <taxon>Ustilaginomycetes</taxon>
        <taxon>Ustilaginales</taxon>
        <taxon>Ustilaginaceae</taxon>
        <taxon>Moesziomyces</taxon>
    </lineage>
</organism>
<evidence type="ECO:0000256" key="1">
    <source>
        <dbReference type="ARBA" id="ARBA00004903"/>
    </source>
</evidence>
<dbReference type="AlphaFoldDB" id="A0A081CDP6"/>
<name>A0A081CDP6_PSEA2</name>
<dbReference type="Proteomes" id="UP000053758">
    <property type="component" value="Unassembled WGS sequence"/>
</dbReference>
<evidence type="ECO:0000256" key="5">
    <source>
        <dbReference type="ARBA" id="ARBA00022857"/>
    </source>
</evidence>
<evidence type="ECO:0000256" key="3">
    <source>
        <dbReference type="ARBA" id="ARBA00018886"/>
    </source>
</evidence>
<protein>
    <recommendedName>
        <fullName evidence="3">Dihydrofolate reductase</fullName>
        <ecNumber evidence="2">1.5.1.3</ecNumber>
    </recommendedName>
</protein>
<dbReference type="PANTHER" id="PTHR48069">
    <property type="entry name" value="DIHYDROFOLATE REDUCTASE"/>
    <property type="match status" value="1"/>
</dbReference>
<dbReference type="PROSITE" id="PS51330">
    <property type="entry name" value="DHFR_2"/>
    <property type="match status" value="1"/>
</dbReference>
<evidence type="ECO:0000313" key="8">
    <source>
        <dbReference type="EMBL" id="GAK64792.1"/>
    </source>
</evidence>
<dbReference type="InterPro" id="IPR017925">
    <property type="entry name" value="DHFR_CS"/>
</dbReference>
<dbReference type="RefSeq" id="XP_014657135.1">
    <property type="nucleotide sequence ID" value="XM_014801649.1"/>
</dbReference>
<evidence type="ECO:0000313" key="9">
    <source>
        <dbReference type="Proteomes" id="UP000053758"/>
    </source>
</evidence>
<dbReference type="HOGENOM" id="CLU_043966_2_1_1"/>
<dbReference type="OrthoDB" id="414698at2759"/>
<dbReference type="InterPro" id="IPR024072">
    <property type="entry name" value="DHFR-like_dom_sf"/>
</dbReference>
<dbReference type="GO" id="GO:0046655">
    <property type="term" value="P:folic acid metabolic process"/>
    <property type="evidence" value="ECO:0007669"/>
    <property type="project" value="TreeGrafter"/>
</dbReference>
<dbReference type="GO" id="GO:0046452">
    <property type="term" value="P:dihydrofolate metabolic process"/>
    <property type="evidence" value="ECO:0007669"/>
    <property type="project" value="TreeGrafter"/>
</dbReference>
<dbReference type="GO" id="GO:0050661">
    <property type="term" value="F:NADP binding"/>
    <property type="evidence" value="ECO:0007669"/>
    <property type="project" value="InterPro"/>
</dbReference>
<dbReference type="GO" id="GO:0004146">
    <property type="term" value="F:dihydrofolate reductase activity"/>
    <property type="evidence" value="ECO:0007669"/>
    <property type="project" value="UniProtKB-EC"/>
</dbReference>
<dbReference type="UniPathway" id="UPA00077">
    <property type="reaction ID" value="UER00158"/>
</dbReference>
<keyword evidence="9" id="KW-1185">Reference proteome</keyword>
<dbReference type="PANTHER" id="PTHR48069:SF3">
    <property type="entry name" value="DIHYDROFOLATE REDUCTASE"/>
    <property type="match status" value="1"/>
</dbReference>
<proteinExistence type="inferred from homology"/>
<dbReference type="GO" id="GO:0005739">
    <property type="term" value="C:mitochondrion"/>
    <property type="evidence" value="ECO:0007669"/>
    <property type="project" value="TreeGrafter"/>
</dbReference>
<gene>
    <name evidence="8" type="ORF">PAN0_006d3007</name>
</gene>
<dbReference type="Pfam" id="PF00186">
    <property type="entry name" value="DHFR_1"/>
    <property type="match status" value="1"/>
</dbReference>
<dbReference type="GO" id="GO:0046654">
    <property type="term" value="P:tetrahydrofolate biosynthetic process"/>
    <property type="evidence" value="ECO:0007669"/>
    <property type="project" value="UniProtKB-UniPathway"/>
</dbReference>
<dbReference type="Gene3D" id="3.40.430.10">
    <property type="entry name" value="Dihydrofolate Reductase, subunit A"/>
    <property type="match status" value="1"/>
</dbReference>
<dbReference type="EMBL" id="DF830073">
    <property type="protein sequence ID" value="GAK64792.1"/>
    <property type="molecule type" value="Genomic_DNA"/>
</dbReference>
<keyword evidence="5" id="KW-0521">NADP</keyword>
<evidence type="ECO:0000256" key="4">
    <source>
        <dbReference type="ARBA" id="ARBA00022563"/>
    </source>
</evidence>
<dbReference type="PRINTS" id="PR00070">
    <property type="entry name" value="DHFR"/>
</dbReference>
<dbReference type="PROSITE" id="PS00075">
    <property type="entry name" value="DHFR_1"/>
    <property type="match status" value="1"/>
</dbReference>
<comment type="pathway">
    <text evidence="1">Cofactor biosynthesis; tetrahydrofolate biosynthesis; 5,6,7,8-tetrahydrofolate from 7,8-dihydrofolate: step 1/1.</text>
</comment>
<keyword evidence="4" id="KW-0554">One-carbon metabolism</keyword>
<dbReference type="SUPFAM" id="SSF53597">
    <property type="entry name" value="Dihydrofolate reductase-like"/>
    <property type="match status" value="1"/>
</dbReference>
<reference evidence="9" key="1">
    <citation type="journal article" date="2014" name="Genome Announc.">
        <title>Draft Genome Sequence of the Yeast Pseudozyma antarctica Type Strain JCM10317, a Producer of the Glycolipid Biosurfactants, Mannosylerythritol Lipids.</title>
        <authorList>
            <person name="Saika A."/>
            <person name="Koike H."/>
            <person name="Hori T."/>
            <person name="Fukuoka T."/>
            <person name="Sato S."/>
            <person name="Habe H."/>
            <person name="Kitamoto D."/>
            <person name="Morita T."/>
        </authorList>
    </citation>
    <scope>NUCLEOTIDE SEQUENCE [LARGE SCALE GENOMIC DNA]</scope>
    <source>
        <strain evidence="9">JCM 10317</strain>
    </source>
</reference>
<dbReference type="EC" id="1.5.1.3" evidence="2"/>
<evidence type="ECO:0000256" key="6">
    <source>
        <dbReference type="ARBA" id="ARBA00023002"/>
    </source>
</evidence>
<accession>A0A081CDP6</accession>
<evidence type="ECO:0000256" key="2">
    <source>
        <dbReference type="ARBA" id="ARBA00012856"/>
    </source>
</evidence>
<evidence type="ECO:0000256" key="7">
    <source>
        <dbReference type="RuleBase" id="RU004474"/>
    </source>
</evidence>
<dbReference type="CDD" id="cd00209">
    <property type="entry name" value="DHFR"/>
    <property type="match status" value="1"/>
</dbReference>
<sequence>MGKFKLAMVAAMSLTNGIGKDGGLPWRLKGEMAYFRNLTSHVSDGDKQRGVRNAVIMGRKTWASIPPKFRPLSGRINIVISRTQSAQDLGVDPASKDVRVFASVEDALQYLAGPPSGDTAAIGRVFVIGGAQLYAELLDLDNSIATVDKLLVTRILAPQYDCDAHFAEFRTREQLDADADLAKKVAPAAIGAPVEALLEKHLPQLLEQSRWTQASPQALRDYLGTSVPAALADSPDLVSREDETWYQYQLWMRQD</sequence>
<dbReference type="InterPro" id="IPR012259">
    <property type="entry name" value="DHFR"/>
</dbReference>
<dbReference type="GeneID" id="26303867"/>